<keyword evidence="1" id="KW-0472">Membrane</keyword>
<dbReference type="RefSeq" id="WP_146893658.1">
    <property type="nucleotide sequence ID" value="NZ_VORX01000006.1"/>
</dbReference>
<keyword evidence="3" id="KW-1185">Reference proteome</keyword>
<dbReference type="Proteomes" id="UP000321734">
    <property type="component" value="Unassembled WGS sequence"/>
</dbReference>
<organism evidence="2 3">
    <name type="scientific">Gelidibacter salicanalis</name>
    <dbReference type="NCBI Taxonomy" id="291193"/>
    <lineage>
        <taxon>Bacteria</taxon>
        <taxon>Pseudomonadati</taxon>
        <taxon>Bacteroidota</taxon>
        <taxon>Flavobacteriia</taxon>
        <taxon>Flavobacteriales</taxon>
        <taxon>Flavobacteriaceae</taxon>
        <taxon>Gelidibacter</taxon>
    </lineage>
</organism>
<protein>
    <submittedName>
        <fullName evidence="2">Uncharacterized protein</fullName>
    </submittedName>
</protein>
<evidence type="ECO:0000256" key="1">
    <source>
        <dbReference type="SAM" id="Phobius"/>
    </source>
</evidence>
<feature type="transmembrane region" description="Helical" evidence="1">
    <location>
        <begin position="31"/>
        <end position="51"/>
    </location>
</feature>
<sequence length="77" mass="8990">MKVPVMFYVILTTLFLVLLTIMVAMELPFNWVFYATCIGQVLVVIMVYKVLKNKYSTTKTFDDFYEDHPIGKQKITS</sequence>
<dbReference type="AlphaFoldDB" id="A0A5C7AH79"/>
<feature type="transmembrane region" description="Helical" evidence="1">
    <location>
        <begin position="7"/>
        <end position="25"/>
    </location>
</feature>
<gene>
    <name evidence="2" type="ORF">ES711_12575</name>
</gene>
<proteinExistence type="predicted"/>
<dbReference type="EMBL" id="VORX01000006">
    <property type="protein sequence ID" value="TXE06783.1"/>
    <property type="molecule type" value="Genomic_DNA"/>
</dbReference>
<comment type="caution">
    <text evidence="2">The sequence shown here is derived from an EMBL/GenBank/DDBJ whole genome shotgun (WGS) entry which is preliminary data.</text>
</comment>
<reference evidence="2 3" key="1">
    <citation type="submission" date="2019-08" db="EMBL/GenBank/DDBJ databases">
        <title>Genome sequence of Gelidibacter salicanalis IC162T.</title>
        <authorList>
            <person name="Bowman J.P."/>
        </authorList>
    </citation>
    <scope>NUCLEOTIDE SEQUENCE [LARGE SCALE GENOMIC DNA]</scope>
    <source>
        <strain evidence="2 3">IC162</strain>
    </source>
</reference>
<accession>A0A5C7AH79</accession>
<evidence type="ECO:0000313" key="3">
    <source>
        <dbReference type="Proteomes" id="UP000321734"/>
    </source>
</evidence>
<dbReference type="OrthoDB" id="1367298at2"/>
<name>A0A5C7AH79_9FLAO</name>
<keyword evidence="1" id="KW-1133">Transmembrane helix</keyword>
<keyword evidence="1" id="KW-0812">Transmembrane</keyword>
<evidence type="ECO:0000313" key="2">
    <source>
        <dbReference type="EMBL" id="TXE06783.1"/>
    </source>
</evidence>